<name>A0A016UG80_9BILA</name>
<dbReference type="Proteomes" id="UP000024635">
    <property type="component" value="Unassembled WGS sequence"/>
</dbReference>
<feature type="compositionally biased region" description="Basic and acidic residues" evidence="1">
    <location>
        <begin position="52"/>
        <end position="67"/>
    </location>
</feature>
<proteinExistence type="predicted"/>
<evidence type="ECO:0000313" key="2">
    <source>
        <dbReference type="EMBL" id="EYC14349.1"/>
    </source>
</evidence>
<gene>
    <name evidence="2" type="primary">Acey_s0041.g485</name>
    <name evidence="2" type="ORF">Y032_0041g485</name>
</gene>
<evidence type="ECO:0000313" key="3">
    <source>
        <dbReference type="Proteomes" id="UP000024635"/>
    </source>
</evidence>
<sequence>MYTMKADGAALPNEEDEVEKAGTEKIVKVALEVYRRQLNESVEGDFEDENEEGTREERRTKMRRFERPQTYPNNSFSRHRTTAHTRDSAPEFEVVVLHRHIENTLHRKIMEAREIKRCQPEINNREELAEALKLIA</sequence>
<dbReference type="EMBL" id="JARK01001377">
    <property type="protein sequence ID" value="EYC14349.1"/>
    <property type="molecule type" value="Genomic_DNA"/>
</dbReference>
<protein>
    <submittedName>
        <fullName evidence="2">Uncharacterized protein</fullName>
    </submittedName>
</protein>
<reference evidence="3" key="1">
    <citation type="journal article" date="2015" name="Nat. Genet.">
        <title>The genome and transcriptome of the zoonotic hookworm Ancylostoma ceylanicum identify infection-specific gene families.</title>
        <authorList>
            <person name="Schwarz E.M."/>
            <person name="Hu Y."/>
            <person name="Antoshechkin I."/>
            <person name="Miller M.M."/>
            <person name="Sternberg P.W."/>
            <person name="Aroian R.V."/>
        </authorList>
    </citation>
    <scope>NUCLEOTIDE SEQUENCE</scope>
    <source>
        <strain evidence="3">HY135</strain>
    </source>
</reference>
<feature type="region of interest" description="Disordered" evidence="1">
    <location>
        <begin position="1"/>
        <end position="20"/>
    </location>
</feature>
<dbReference type="OrthoDB" id="10057701at2759"/>
<accession>A0A016UG80</accession>
<feature type="compositionally biased region" description="Acidic residues" evidence="1">
    <location>
        <begin position="42"/>
        <end position="51"/>
    </location>
</feature>
<dbReference type="AlphaFoldDB" id="A0A016UG80"/>
<keyword evidence="3" id="KW-1185">Reference proteome</keyword>
<comment type="caution">
    <text evidence="2">The sequence shown here is derived from an EMBL/GenBank/DDBJ whole genome shotgun (WGS) entry which is preliminary data.</text>
</comment>
<evidence type="ECO:0000256" key="1">
    <source>
        <dbReference type="SAM" id="MobiDB-lite"/>
    </source>
</evidence>
<feature type="region of interest" description="Disordered" evidence="1">
    <location>
        <begin position="40"/>
        <end position="87"/>
    </location>
</feature>
<organism evidence="2 3">
    <name type="scientific">Ancylostoma ceylanicum</name>
    <dbReference type="NCBI Taxonomy" id="53326"/>
    <lineage>
        <taxon>Eukaryota</taxon>
        <taxon>Metazoa</taxon>
        <taxon>Ecdysozoa</taxon>
        <taxon>Nematoda</taxon>
        <taxon>Chromadorea</taxon>
        <taxon>Rhabditida</taxon>
        <taxon>Rhabditina</taxon>
        <taxon>Rhabditomorpha</taxon>
        <taxon>Strongyloidea</taxon>
        <taxon>Ancylostomatidae</taxon>
        <taxon>Ancylostomatinae</taxon>
        <taxon>Ancylostoma</taxon>
    </lineage>
</organism>